<dbReference type="Gene3D" id="3.40.30.120">
    <property type="match status" value="1"/>
</dbReference>
<accession>A0A1I9YI77</accession>
<keyword evidence="6" id="KW-1185">Reference proteome</keyword>
<reference evidence="5" key="1">
    <citation type="submission" date="2016-09" db="EMBL/GenBank/DDBJ databases">
        <title>The Complete Genome of Burkholderia sprentiae wsm5005.</title>
        <authorList>
            <person name="De Meyer S."/>
            <person name="Wang P."/>
            <person name="Terpolilli J."/>
        </authorList>
    </citation>
    <scope>NUCLEOTIDE SEQUENCE [LARGE SCALE GENOMIC DNA]</scope>
    <source>
        <strain evidence="5">WSM5005</strain>
    </source>
</reference>
<dbReference type="NCBIfam" id="NF004780">
    <property type="entry name" value="PRK06126.1"/>
    <property type="match status" value="1"/>
</dbReference>
<dbReference type="Gene3D" id="3.50.50.60">
    <property type="entry name" value="FAD/NAD(P)-binding domain"/>
    <property type="match status" value="1"/>
</dbReference>
<keyword evidence="2" id="KW-0285">Flavoprotein</keyword>
<feature type="domain" description="FAD-binding" evidence="4">
    <location>
        <begin position="5"/>
        <end position="369"/>
    </location>
</feature>
<comment type="cofactor">
    <cofactor evidence="1">
        <name>FAD</name>
        <dbReference type="ChEBI" id="CHEBI:57692"/>
    </cofactor>
</comment>
<gene>
    <name evidence="5" type="ORF">BJG93_11805</name>
</gene>
<dbReference type="AlphaFoldDB" id="A0A1I9YI77"/>
<evidence type="ECO:0000256" key="3">
    <source>
        <dbReference type="ARBA" id="ARBA00022827"/>
    </source>
</evidence>
<dbReference type="STRING" id="754502.BJG93_11805"/>
<dbReference type="PANTHER" id="PTHR43004">
    <property type="entry name" value="TRK SYSTEM POTASSIUM UPTAKE PROTEIN"/>
    <property type="match status" value="1"/>
</dbReference>
<dbReference type="OrthoDB" id="3443359at2"/>
<dbReference type="KEGG" id="pspw:BJG93_11805"/>
<proteinExistence type="predicted"/>
<dbReference type="RefSeq" id="WP_082194684.1">
    <property type="nucleotide sequence ID" value="NZ_CP017561.2"/>
</dbReference>
<evidence type="ECO:0000259" key="4">
    <source>
        <dbReference type="Pfam" id="PF01494"/>
    </source>
</evidence>
<dbReference type="GO" id="GO:0016709">
    <property type="term" value="F:oxidoreductase activity, acting on paired donors, with incorporation or reduction of molecular oxygen, NAD(P)H as one donor, and incorporation of one atom of oxygen"/>
    <property type="evidence" value="ECO:0007669"/>
    <property type="project" value="UniProtKB-ARBA"/>
</dbReference>
<dbReference type="Proteomes" id="UP000179860">
    <property type="component" value="Chromosome 1"/>
</dbReference>
<dbReference type="EMBL" id="CP017561">
    <property type="protein sequence ID" value="APA86010.2"/>
    <property type="molecule type" value="Genomic_DNA"/>
</dbReference>
<dbReference type="PANTHER" id="PTHR43004:SF19">
    <property type="entry name" value="BINDING MONOOXYGENASE, PUTATIVE (JCVI)-RELATED"/>
    <property type="match status" value="1"/>
</dbReference>
<dbReference type="SUPFAM" id="SSF51905">
    <property type="entry name" value="FAD/NAD(P)-binding domain"/>
    <property type="match status" value="1"/>
</dbReference>
<dbReference type="InterPro" id="IPR002938">
    <property type="entry name" value="FAD-bd"/>
</dbReference>
<evidence type="ECO:0000256" key="2">
    <source>
        <dbReference type="ARBA" id="ARBA00022630"/>
    </source>
</evidence>
<dbReference type="Gene3D" id="3.30.9.10">
    <property type="entry name" value="D-Amino Acid Oxidase, subunit A, domain 2"/>
    <property type="match status" value="1"/>
</dbReference>
<dbReference type="InterPro" id="IPR050641">
    <property type="entry name" value="RIFMO-like"/>
</dbReference>
<dbReference type="GO" id="GO:0071949">
    <property type="term" value="F:FAD binding"/>
    <property type="evidence" value="ECO:0007669"/>
    <property type="project" value="InterPro"/>
</dbReference>
<name>A0A1I9YI77_9BURK</name>
<evidence type="ECO:0000313" key="5">
    <source>
        <dbReference type="EMBL" id="APA86010.2"/>
    </source>
</evidence>
<evidence type="ECO:0000256" key="1">
    <source>
        <dbReference type="ARBA" id="ARBA00001974"/>
    </source>
</evidence>
<dbReference type="InterPro" id="IPR036188">
    <property type="entry name" value="FAD/NAD-bd_sf"/>
</dbReference>
<dbReference type="Pfam" id="PF01494">
    <property type="entry name" value="FAD_binding_3"/>
    <property type="match status" value="1"/>
</dbReference>
<keyword evidence="3" id="KW-0274">FAD</keyword>
<organism evidence="5 6">
    <name type="scientific">Paraburkholderia sprentiae WSM5005</name>
    <dbReference type="NCBI Taxonomy" id="754502"/>
    <lineage>
        <taxon>Bacteria</taxon>
        <taxon>Pseudomonadati</taxon>
        <taxon>Pseudomonadota</taxon>
        <taxon>Betaproteobacteria</taxon>
        <taxon>Burkholderiales</taxon>
        <taxon>Burkholderiaceae</taxon>
        <taxon>Paraburkholderia</taxon>
    </lineage>
</organism>
<dbReference type="Pfam" id="PF21274">
    <property type="entry name" value="Rng_hyd_C"/>
    <property type="match status" value="1"/>
</dbReference>
<sequence length="564" mass="61936">MEPIEVDVMICGGGPCGLMLANELGRRGVSVFLADEKEGTAFSPQANATQARTMEHFRRLGFVDELRAQGLPADFPTDIAYFTRYAGHELARFKLPSAQEARQKARELKGSWSAAELPHRISQKYVEAELRRQAEKLPDVTIRYGHRVTDFEERADGVWTTIESRRSGESFVVQSRYLVGADGPRSFVRDRLGYRYTGETGVARDFMGGRMFAVYLRCPDFYRHVPHAAAWMNVTFNRDRRAFMAAVDGKGEFAFHTQLRAHEKEDAITDEDARDLFRAAVGIDLDAEVLSKGGWTAGHSLVADHFQRGRVLLGGDAVHLFTPTGGLGYNTAVEDAVNLGWKLAAVLKGRAGASLLDTYELERRPLAVRNTGYARGFADSLGLFTPVDEIEEDGPRGEAARIEAGMYLGHHGRFEFNIPGITFGGRYDGSPAIVSDGSHPPEDAANVYTPTACPGGRPPHAWLDDGSSIFDRFGFDWTLLVLGATTQNTTAFSEVMNRFNVELRVVRISDPEILALYEAPLVLIRPDQIVAWRGSSSVGAIDIASRLLGHQGGGQKGGLAVLPT</sequence>
<protein>
    <submittedName>
        <fullName evidence="5">FAD-dependent oxidoreductase</fullName>
    </submittedName>
</protein>
<dbReference type="PRINTS" id="PR00420">
    <property type="entry name" value="RNGMNOXGNASE"/>
</dbReference>
<evidence type="ECO:0000313" key="6">
    <source>
        <dbReference type="Proteomes" id="UP000179860"/>
    </source>
</evidence>
<reference evidence="5" key="2">
    <citation type="submission" date="2021-06" db="EMBL/GenBank/DDBJ databases">
        <authorList>
            <person name="Rogers T.H."/>
            <person name="Ramsay J.P."/>
            <person name="Wang P."/>
            <person name="Terpolilli J."/>
        </authorList>
    </citation>
    <scope>NUCLEOTIDE SEQUENCE</scope>
    <source>
        <strain evidence="5">WSM5005</strain>
    </source>
</reference>